<dbReference type="PANTHER" id="PTHR13408:SF0">
    <property type="entry name" value="DNA-DIRECTED RNA POLYMERASE III SUBUNIT RPC4"/>
    <property type="match status" value="1"/>
</dbReference>
<accession>A0A3M7KWB3</accession>
<evidence type="ECO:0000256" key="5">
    <source>
        <dbReference type="SAM" id="MobiDB-lite"/>
    </source>
</evidence>
<comment type="caution">
    <text evidence="6">The sequence shown here is derived from an EMBL/GenBank/DDBJ whole genome shotgun (WGS) entry which is preliminary data.</text>
</comment>
<dbReference type="Proteomes" id="UP000279271">
    <property type="component" value="Unassembled WGS sequence"/>
</dbReference>
<feature type="region of interest" description="Disordered" evidence="5">
    <location>
        <begin position="259"/>
        <end position="278"/>
    </location>
</feature>
<dbReference type="EMBL" id="QOKY01000183">
    <property type="protein sequence ID" value="RMZ54154.1"/>
    <property type="molecule type" value="Genomic_DNA"/>
</dbReference>
<keyword evidence="3" id="KW-0804">Transcription</keyword>
<evidence type="ECO:0000256" key="4">
    <source>
        <dbReference type="ARBA" id="ARBA00023242"/>
    </source>
</evidence>
<dbReference type="InterPro" id="IPR007811">
    <property type="entry name" value="RPC4"/>
</dbReference>
<feature type="non-terminal residue" evidence="6">
    <location>
        <position position="1"/>
    </location>
</feature>
<gene>
    <name evidence="6" type="ORF">APUTEX25_005310</name>
</gene>
<dbReference type="AlphaFoldDB" id="A0A3M7KWB3"/>
<evidence type="ECO:0000256" key="3">
    <source>
        <dbReference type="ARBA" id="ARBA00023163"/>
    </source>
</evidence>
<dbReference type="GO" id="GO:0042797">
    <property type="term" value="P:tRNA transcription by RNA polymerase III"/>
    <property type="evidence" value="ECO:0007669"/>
    <property type="project" value="TreeGrafter"/>
</dbReference>
<feature type="compositionally biased region" description="Basic and acidic residues" evidence="5">
    <location>
        <begin position="49"/>
        <end position="58"/>
    </location>
</feature>
<sequence>VRFLPTNFSRLKKEAGSSSDGGSRGSAGPSAKPDSGGPALSVLEADLAVEEREEREDPWTLARYHPTTLPLPDGEGQAPATLRGSDPASAVPRDLMTREDPASATTSELDWLRDREANDGRLVLLQLPPVLPLLVPSGAPGPGGVAVDPRPAALADLPQTLVGKLQVMASGAVRLRVGEVALELSAGTPCLHAQEVCLLFPAARQAVSLGSLSQRIVAVPDLGALLSSPMEVDLVEGDGTVAEGGAADAQRLVAIKPDPGAVASPRRGARRLVMDEDD</sequence>
<evidence type="ECO:0000313" key="7">
    <source>
        <dbReference type="Proteomes" id="UP000279271"/>
    </source>
</evidence>
<evidence type="ECO:0000313" key="6">
    <source>
        <dbReference type="EMBL" id="RMZ54154.1"/>
    </source>
</evidence>
<feature type="region of interest" description="Disordered" evidence="5">
    <location>
        <begin position="1"/>
        <end position="107"/>
    </location>
</feature>
<name>A0A3M7KWB3_AUXPR</name>
<reference evidence="7" key="1">
    <citation type="journal article" date="2018" name="Algal Res.">
        <title>Characterization of plant carbon substrate utilization by Auxenochlorella protothecoides.</title>
        <authorList>
            <person name="Vogler B.W."/>
            <person name="Starkenburg S.R."/>
            <person name="Sudasinghe N."/>
            <person name="Schambach J.Y."/>
            <person name="Rollin J.A."/>
            <person name="Pattathil S."/>
            <person name="Barry A.N."/>
        </authorList>
    </citation>
    <scope>NUCLEOTIDE SEQUENCE [LARGE SCALE GENOMIC DNA]</scope>
    <source>
        <strain evidence="7">UTEX 25</strain>
    </source>
</reference>
<dbReference type="GO" id="GO:0003677">
    <property type="term" value="F:DNA binding"/>
    <property type="evidence" value="ECO:0007669"/>
    <property type="project" value="InterPro"/>
</dbReference>
<proteinExistence type="predicted"/>
<dbReference type="PANTHER" id="PTHR13408">
    <property type="entry name" value="DNA-DIRECTED RNA POLYMERASE III"/>
    <property type="match status" value="1"/>
</dbReference>
<dbReference type="Pfam" id="PF05132">
    <property type="entry name" value="RNA_pol_Rpc4"/>
    <property type="match status" value="1"/>
</dbReference>
<feature type="compositionally biased region" description="Low complexity" evidence="5">
    <location>
        <begin position="16"/>
        <end position="31"/>
    </location>
</feature>
<comment type="subcellular location">
    <subcellularLocation>
        <location evidence="1">Nucleus</location>
    </subcellularLocation>
</comment>
<organism evidence="6 7">
    <name type="scientific">Auxenochlorella protothecoides</name>
    <name type="common">Green microalga</name>
    <name type="synonym">Chlorella protothecoides</name>
    <dbReference type="NCBI Taxonomy" id="3075"/>
    <lineage>
        <taxon>Eukaryota</taxon>
        <taxon>Viridiplantae</taxon>
        <taxon>Chlorophyta</taxon>
        <taxon>core chlorophytes</taxon>
        <taxon>Trebouxiophyceae</taxon>
        <taxon>Chlorellales</taxon>
        <taxon>Chlorellaceae</taxon>
        <taxon>Auxenochlorella</taxon>
    </lineage>
</organism>
<dbReference type="GO" id="GO:0005666">
    <property type="term" value="C:RNA polymerase III complex"/>
    <property type="evidence" value="ECO:0007669"/>
    <property type="project" value="InterPro"/>
</dbReference>
<evidence type="ECO:0000256" key="1">
    <source>
        <dbReference type="ARBA" id="ARBA00004123"/>
    </source>
</evidence>
<evidence type="ECO:0000256" key="2">
    <source>
        <dbReference type="ARBA" id="ARBA00022478"/>
    </source>
</evidence>
<keyword evidence="4" id="KW-0539">Nucleus</keyword>
<protein>
    <submittedName>
        <fullName evidence="6">Uncharacterized protein</fullName>
    </submittedName>
</protein>
<keyword evidence="2" id="KW-0240">DNA-directed RNA polymerase</keyword>